<feature type="domain" description="DM10" evidence="6">
    <location>
        <begin position="444"/>
        <end position="548"/>
    </location>
</feature>
<protein>
    <recommendedName>
        <fullName evidence="6">DM10 domain-containing protein</fullName>
    </recommendedName>
</protein>
<dbReference type="FunFam" id="2.30.29.170:FF:000002">
    <property type="entry name" value="EF-hand domain (C-terminal) containing 1"/>
    <property type="match status" value="1"/>
</dbReference>
<accession>A0AAV2KZ39</accession>
<dbReference type="PROSITE" id="PS51336">
    <property type="entry name" value="DM10"/>
    <property type="match status" value="3"/>
</dbReference>
<organism evidence="7 8">
    <name type="scientific">Knipowitschia caucasica</name>
    <name type="common">Caucasian dwarf goby</name>
    <name type="synonym">Pomatoschistus caucasicus</name>
    <dbReference type="NCBI Taxonomy" id="637954"/>
    <lineage>
        <taxon>Eukaryota</taxon>
        <taxon>Metazoa</taxon>
        <taxon>Chordata</taxon>
        <taxon>Craniata</taxon>
        <taxon>Vertebrata</taxon>
        <taxon>Euteleostomi</taxon>
        <taxon>Actinopterygii</taxon>
        <taxon>Neopterygii</taxon>
        <taxon>Teleostei</taxon>
        <taxon>Neoteleostei</taxon>
        <taxon>Acanthomorphata</taxon>
        <taxon>Gobiaria</taxon>
        <taxon>Gobiiformes</taxon>
        <taxon>Gobioidei</taxon>
        <taxon>Gobiidae</taxon>
        <taxon>Gobiinae</taxon>
        <taxon>Knipowitschia</taxon>
    </lineage>
</organism>
<dbReference type="FunFam" id="2.30.29.170:FF:000001">
    <property type="entry name" value="EF-hand domain containing 1"/>
    <property type="match status" value="1"/>
</dbReference>
<evidence type="ECO:0000259" key="6">
    <source>
        <dbReference type="PROSITE" id="PS51336"/>
    </source>
</evidence>
<evidence type="ECO:0000256" key="4">
    <source>
        <dbReference type="ARBA" id="ARBA00023212"/>
    </source>
</evidence>
<evidence type="ECO:0000256" key="5">
    <source>
        <dbReference type="ARBA" id="ARBA00023273"/>
    </source>
</evidence>
<keyword evidence="8" id="KW-1185">Reference proteome</keyword>
<keyword evidence="5" id="KW-0966">Cell projection</keyword>
<feature type="domain" description="DM10" evidence="6">
    <location>
        <begin position="119"/>
        <end position="224"/>
    </location>
</feature>
<evidence type="ECO:0000313" key="8">
    <source>
        <dbReference type="Proteomes" id="UP001497482"/>
    </source>
</evidence>
<evidence type="ECO:0000256" key="3">
    <source>
        <dbReference type="ARBA" id="ARBA00022737"/>
    </source>
</evidence>
<keyword evidence="3" id="KW-0677">Repeat</keyword>
<dbReference type="PANTHER" id="PTHR12086">
    <property type="entry name" value="EF-HAND DOMAIN C-TERMINAL CONTAINING PROTEIN"/>
    <property type="match status" value="1"/>
</dbReference>
<comment type="subcellular location">
    <subcellularLocation>
        <location evidence="1">Cytoplasm</location>
        <location evidence="1">Cytoskeleton</location>
        <location evidence="1">Cilium axoneme</location>
    </subcellularLocation>
</comment>
<evidence type="ECO:0000256" key="1">
    <source>
        <dbReference type="ARBA" id="ARBA00004430"/>
    </source>
</evidence>
<dbReference type="AlphaFoldDB" id="A0AAV2KZ39"/>
<dbReference type="Pfam" id="PF06565">
    <property type="entry name" value="DM10_dom"/>
    <property type="match status" value="3"/>
</dbReference>
<dbReference type="Proteomes" id="UP001497482">
    <property type="component" value="Chromosome 2"/>
</dbReference>
<dbReference type="InterPro" id="IPR006602">
    <property type="entry name" value="DM10_dom"/>
</dbReference>
<sequence>MPTSSDWVGFVTERCVQSLRPREEEMSWNWNSHGLPFLPGYSFQDVTKSAFHRPQTLSYKNGYALPSRPTIGIGQSPLISAQLRLQELEQLSLYEPDQSYDPHDKSHSQDFIPAHVALDKKVLRFYGYFTEDILFSLEERSRVRSVVINYFLEDDTMCIIEPAVKNSGLLQGKLLKRQRLPKNEFGEYFTWTDLNVAMDLQVYSVKYRITDCDAFTEEFLSSEGIVLNEPEPRPSDPYIANRNKPVPSFTTPSEYDSIKRFLTMDGKVLCFFGLWDDSQDLFPETRPVTIHYYLVNDTVEVREVHEANSGRVPVPILMKRQRLPKKTKEHIGSFPTCVLEMSKDEVEEYYSPQDFKLGQKITLMGRNFLLCDCDNYTKQYYQSNFPDMEMTPVKPTHQKPPPAEKSKEIPPYNGFGTLEDSLQNCLSLVPERPRKNVLKQLENNNKILRYQARLESQNEIDEGRIFVISYYLADDMISIHEKPTRNSGMMGGKFLQKARIPKPGSSSDSPQFYSPADFAIGSVVEVFSHRFVLVDADRHVLTFLESIQSQVPTKTLESLRRRFGLRLEPTHTQGEESIIEPTS</sequence>
<dbReference type="GO" id="GO:0005930">
    <property type="term" value="C:axoneme"/>
    <property type="evidence" value="ECO:0007669"/>
    <property type="project" value="UniProtKB-SubCell"/>
</dbReference>
<feature type="domain" description="DM10" evidence="6">
    <location>
        <begin position="265"/>
        <end position="385"/>
    </location>
</feature>
<evidence type="ECO:0000313" key="7">
    <source>
        <dbReference type="EMBL" id="CAL1593280.1"/>
    </source>
</evidence>
<dbReference type="GO" id="GO:0007052">
    <property type="term" value="P:mitotic spindle organization"/>
    <property type="evidence" value="ECO:0007669"/>
    <property type="project" value="TreeGrafter"/>
</dbReference>
<dbReference type="PANTHER" id="PTHR12086:SF9">
    <property type="entry name" value="EF-HAND DOMAIN-CONTAINING PROTEIN 1"/>
    <property type="match status" value="1"/>
</dbReference>
<dbReference type="Gene3D" id="2.30.29.170">
    <property type="match status" value="3"/>
</dbReference>
<dbReference type="InterPro" id="IPR040193">
    <property type="entry name" value="EFHC1/EFHC2/EFHB"/>
</dbReference>
<dbReference type="SMART" id="SM00676">
    <property type="entry name" value="DM10"/>
    <property type="match status" value="3"/>
</dbReference>
<dbReference type="GO" id="GO:0000281">
    <property type="term" value="P:mitotic cytokinesis"/>
    <property type="evidence" value="ECO:0007669"/>
    <property type="project" value="TreeGrafter"/>
</dbReference>
<keyword evidence="4" id="KW-0206">Cytoskeleton</keyword>
<reference evidence="7 8" key="1">
    <citation type="submission" date="2024-04" db="EMBL/GenBank/DDBJ databases">
        <authorList>
            <person name="Waldvogel A.-M."/>
            <person name="Schoenle A."/>
        </authorList>
    </citation>
    <scope>NUCLEOTIDE SEQUENCE [LARGE SCALE GENOMIC DNA]</scope>
</reference>
<proteinExistence type="predicted"/>
<keyword evidence="2" id="KW-0963">Cytoplasm</keyword>
<evidence type="ECO:0000256" key="2">
    <source>
        <dbReference type="ARBA" id="ARBA00022490"/>
    </source>
</evidence>
<dbReference type="FunFam" id="2.30.29.170:FF:000004">
    <property type="entry name" value="EF-hand domain containing 2"/>
    <property type="match status" value="1"/>
</dbReference>
<dbReference type="EMBL" id="OZ035824">
    <property type="protein sequence ID" value="CAL1593280.1"/>
    <property type="molecule type" value="Genomic_DNA"/>
</dbReference>
<dbReference type="GO" id="GO:0060285">
    <property type="term" value="P:cilium-dependent cell motility"/>
    <property type="evidence" value="ECO:0007669"/>
    <property type="project" value="TreeGrafter"/>
</dbReference>
<gene>
    <name evidence="7" type="ORF">KC01_LOCUS22407</name>
</gene>
<dbReference type="GO" id="GO:0043014">
    <property type="term" value="F:alpha-tubulin binding"/>
    <property type="evidence" value="ECO:0007669"/>
    <property type="project" value="TreeGrafter"/>
</dbReference>
<name>A0AAV2KZ39_KNICA</name>
<dbReference type="GO" id="GO:0072686">
    <property type="term" value="C:mitotic spindle"/>
    <property type="evidence" value="ECO:0007669"/>
    <property type="project" value="TreeGrafter"/>
</dbReference>